<dbReference type="InterPro" id="IPR014923">
    <property type="entry name" value="DUF1802"/>
</dbReference>
<reference evidence="1" key="1">
    <citation type="submission" date="2021-01" db="EMBL/GenBank/DDBJ databases">
        <authorList>
            <person name="Corre E."/>
            <person name="Pelletier E."/>
            <person name="Niang G."/>
            <person name="Scheremetjew M."/>
            <person name="Finn R."/>
            <person name="Kale V."/>
            <person name="Holt S."/>
            <person name="Cochrane G."/>
            <person name="Meng A."/>
            <person name="Brown T."/>
            <person name="Cohen L."/>
        </authorList>
    </citation>
    <scope>NUCLEOTIDE SEQUENCE</scope>
    <source>
        <strain evidence="1">CCMP1320</strain>
    </source>
</reference>
<dbReference type="AlphaFoldDB" id="A0A7S3VVA3"/>
<dbReference type="EMBL" id="HBIP01035591">
    <property type="protein sequence ID" value="CAE0506595.1"/>
    <property type="molecule type" value="Transcribed_RNA"/>
</dbReference>
<evidence type="ECO:0008006" key="2">
    <source>
        <dbReference type="Google" id="ProtNLM"/>
    </source>
</evidence>
<proteinExistence type="predicted"/>
<evidence type="ECO:0000313" key="1">
    <source>
        <dbReference type="EMBL" id="CAE0506595.1"/>
    </source>
</evidence>
<dbReference type="Pfam" id="PF08819">
    <property type="entry name" value="DUF1802"/>
    <property type="match status" value="1"/>
</dbReference>
<accession>A0A7S3VVA3</accession>
<name>A0A7S3VVA3_DUNTE</name>
<protein>
    <recommendedName>
        <fullName evidence="2">DUF1802 family protein</fullName>
    </recommendedName>
</protein>
<sequence>MQSLSRHHVHNRLPSCKQSVAVGRRRQLVCCPAAPVQAETTLALKEWAVACAALNRGDQTVLLRKGGIREPHFKPQGTSFFLFPTAFHSDVELLQPGVSSRYTEELALDPKAVQELPVGTFAQVTGAWTVEGEEIVDALKGLHVWSKEFVQSRLSWRPKQPLTVLEIRAWKLAEPLRIKVHDELFGCFSFVDLQSAILNTNLEGMRLEPALNDLAFAQKQEQLRAGLKGVRCPELKWD</sequence>
<organism evidence="1">
    <name type="scientific">Dunaliella tertiolecta</name>
    <name type="common">Green alga</name>
    <dbReference type="NCBI Taxonomy" id="3047"/>
    <lineage>
        <taxon>Eukaryota</taxon>
        <taxon>Viridiplantae</taxon>
        <taxon>Chlorophyta</taxon>
        <taxon>core chlorophytes</taxon>
        <taxon>Chlorophyceae</taxon>
        <taxon>CS clade</taxon>
        <taxon>Chlamydomonadales</taxon>
        <taxon>Dunaliellaceae</taxon>
        <taxon>Dunaliella</taxon>
    </lineage>
</organism>
<gene>
    <name evidence="1" type="ORF">DTER00134_LOCUS21671</name>
</gene>